<dbReference type="Gene3D" id="3.40.50.720">
    <property type="entry name" value="NAD(P)-binding Rossmann-like Domain"/>
    <property type="match status" value="1"/>
</dbReference>
<gene>
    <name evidence="2" type="ORF">GCM10022247_06190</name>
</gene>
<dbReference type="SUPFAM" id="SSF51735">
    <property type="entry name" value="NAD(P)-binding Rossmann-fold domains"/>
    <property type="match status" value="1"/>
</dbReference>
<dbReference type="InterPro" id="IPR016040">
    <property type="entry name" value="NAD(P)-bd_dom"/>
</dbReference>
<dbReference type="PANTHER" id="PTHR43162:SF1">
    <property type="entry name" value="PRESTALK A DIFFERENTIATION PROTEIN A"/>
    <property type="match status" value="1"/>
</dbReference>
<dbReference type="PANTHER" id="PTHR43162">
    <property type="match status" value="1"/>
</dbReference>
<evidence type="ECO:0000259" key="1">
    <source>
        <dbReference type="Pfam" id="PF13460"/>
    </source>
</evidence>
<dbReference type="RefSeq" id="WP_344870937.1">
    <property type="nucleotide sequence ID" value="NZ_BAABAL010000004.1"/>
</dbReference>
<reference evidence="3" key="1">
    <citation type="journal article" date="2019" name="Int. J. Syst. Evol. Microbiol.">
        <title>The Global Catalogue of Microorganisms (GCM) 10K type strain sequencing project: providing services to taxonomists for standard genome sequencing and annotation.</title>
        <authorList>
            <consortium name="The Broad Institute Genomics Platform"/>
            <consortium name="The Broad Institute Genome Sequencing Center for Infectious Disease"/>
            <person name="Wu L."/>
            <person name="Ma J."/>
        </authorList>
    </citation>
    <scope>NUCLEOTIDE SEQUENCE [LARGE SCALE GENOMIC DNA]</scope>
    <source>
        <strain evidence="3">JCM 17342</strain>
    </source>
</reference>
<organism evidence="2 3">
    <name type="scientific">Allokutzneria multivorans</name>
    <dbReference type="NCBI Taxonomy" id="1142134"/>
    <lineage>
        <taxon>Bacteria</taxon>
        <taxon>Bacillati</taxon>
        <taxon>Actinomycetota</taxon>
        <taxon>Actinomycetes</taxon>
        <taxon>Pseudonocardiales</taxon>
        <taxon>Pseudonocardiaceae</taxon>
        <taxon>Allokutzneria</taxon>
    </lineage>
</organism>
<sequence>MTILVTGATGTIGSAVVEELLRRGHRVRALTRDAAAANLPGDVEVVEGDLTEPETVEPALRGVTAVHLLSATGSDVIPLATGPRLVELARRAGVRRVTVLATGTDGPVEQALRESDLEWTVLLPIDVMSNTLGWAQSIRDAAVVEEPYGARRTASVDIADFAAVVATVLANGGHAGKSYRVTGPEGLTPADKVRAISAATGRELGFTELTDEQARGLWRSQGWPEEGIDFMLTMWATVPATVGVPTSVVQDVTGRQPRTFADWAAENASLFV</sequence>
<comment type="caution">
    <text evidence="2">The sequence shown here is derived from an EMBL/GenBank/DDBJ whole genome shotgun (WGS) entry which is preliminary data.</text>
</comment>
<evidence type="ECO:0000313" key="2">
    <source>
        <dbReference type="EMBL" id="GAA3990288.1"/>
    </source>
</evidence>
<dbReference type="InterPro" id="IPR051604">
    <property type="entry name" value="Ergot_Alk_Oxidoreductase"/>
</dbReference>
<dbReference type="InterPro" id="IPR036291">
    <property type="entry name" value="NAD(P)-bd_dom_sf"/>
</dbReference>
<accession>A0ABP7QZC0</accession>
<keyword evidence="3" id="KW-1185">Reference proteome</keyword>
<name>A0ABP7QZC0_9PSEU</name>
<protein>
    <submittedName>
        <fullName evidence="2">NAD(P)H-binding protein</fullName>
    </submittedName>
</protein>
<dbReference type="Proteomes" id="UP001501747">
    <property type="component" value="Unassembled WGS sequence"/>
</dbReference>
<evidence type="ECO:0000313" key="3">
    <source>
        <dbReference type="Proteomes" id="UP001501747"/>
    </source>
</evidence>
<proteinExistence type="predicted"/>
<feature type="domain" description="NAD(P)-binding" evidence="1">
    <location>
        <begin position="7"/>
        <end position="169"/>
    </location>
</feature>
<dbReference type="Pfam" id="PF13460">
    <property type="entry name" value="NAD_binding_10"/>
    <property type="match status" value="1"/>
</dbReference>
<dbReference type="EMBL" id="BAABAL010000004">
    <property type="protein sequence ID" value="GAA3990288.1"/>
    <property type="molecule type" value="Genomic_DNA"/>
</dbReference>